<gene>
    <name evidence="2" type="ORF">BJ878DRAFT_540178</name>
</gene>
<accession>A0A9P8CH98</accession>
<keyword evidence="3" id="KW-1185">Reference proteome</keyword>
<dbReference type="Proteomes" id="UP000887226">
    <property type="component" value="Unassembled WGS sequence"/>
</dbReference>
<sequence>MYQNFNNKFMEIVPKLNLGDDETKEELYSRLRADYQTAAEQQVEIMDFKQLIAYAARGSTSEPRGAGGTGECGGRGGGRAEGGRLPIRDRQFPLRTLREDGYFNAHGYCPTSFQPIPEDVKKTVDGWGSGRGESKKKKTLGSPAIAAVEGARLEHEKTIVLDPVAHTRYTNLRPKWTRGSMITTIYLGDYEVIDEAAIDSCCEALDYIDEVTANLLVNSEAATLQKLDKPLRATGFNGAQSEITRQITIRIRIDDAIDPECVFFITRFYWKSLISSKAWMKDHGCVLNIAMDEVLFFPPGEICRLERLPSQPALYGLLDDGCDTPDNNAYYVSTELEDEEVPRKNFSSQRFSMTEVPDEERILLRKIEGCEELIVRRKPSRSGATAAHRNHLWSARIAEGKCKLLPGLKGSDPEPDPKYLLPEELHDFVKVFSKHEADELPPLRRGPDHHMQLEKASDQIGSHDYRR</sequence>
<evidence type="ECO:0000313" key="2">
    <source>
        <dbReference type="EMBL" id="KAG9246555.1"/>
    </source>
</evidence>
<evidence type="ECO:0000313" key="3">
    <source>
        <dbReference type="Proteomes" id="UP000887226"/>
    </source>
</evidence>
<proteinExistence type="predicted"/>
<feature type="region of interest" description="Disordered" evidence="1">
    <location>
        <begin position="438"/>
        <end position="467"/>
    </location>
</feature>
<dbReference type="EMBL" id="MU253800">
    <property type="protein sequence ID" value="KAG9246555.1"/>
    <property type="molecule type" value="Genomic_DNA"/>
</dbReference>
<reference evidence="2" key="1">
    <citation type="journal article" date="2021" name="IMA Fungus">
        <title>Genomic characterization of three marine fungi, including Emericellopsis atlantica sp. nov. with signatures of a generalist lifestyle and marine biomass degradation.</title>
        <authorList>
            <person name="Hagestad O.C."/>
            <person name="Hou L."/>
            <person name="Andersen J.H."/>
            <person name="Hansen E.H."/>
            <person name="Altermark B."/>
            <person name="Li C."/>
            <person name="Kuhnert E."/>
            <person name="Cox R.J."/>
            <person name="Crous P.W."/>
            <person name="Spatafora J.W."/>
            <person name="Lail K."/>
            <person name="Amirebrahimi M."/>
            <person name="Lipzen A."/>
            <person name="Pangilinan J."/>
            <person name="Andreopoulos W."/>
            <person name="Hayes R.D."/>
            <person name="Ng V."/>
            <person name="Grigoriev I.V."/>
            <person name="Jackson S.A."/>
            <person name="Sutton T.D.S."/>
            <person name="Dobson A.D.W."/>
            <person name="Rama T."/>
        </authorList>
    </citation>
    <scope>NUCLEOTIDE SEQUENCE</scope>
    <source>
        <strain evidence="2">TRa3180A</strain>
    </source>
</reference>
<feature type="compositionally biased region" description="Gly residues" evidence="1">
    <location>
        <begin position="65"/>
        <end position="80"/>
    </location>
</feature>
<evidence type="ECO:0000256" key="1">
    <source>
        <dbReference type="SAM" id="MobiDB-lite"/>
    </source>
</evidence>
<comment type="caution">
    <text evidence="2">The sequence shown here is derived from an EMBL/GenBank/DDBJ whole genome shotgun (WGS) entry which is preliminary data.</text>
</comment>
<feature type="region of interest" description="Disordered" evidence="1">
    <location>
        <begin position="59"/>
        <end position="85"/>
    </location>
</feature>
<protein>
    <submittedName>
        <fullName evidence="2">Uncharacterized protein</fullName>
    </submittedName>
</protein>
<name>A0A9P8CH98_9HELO</name>
<organism evidence="2 3">
    <name type="scientific">Calycina marina</name>
    <dbReference type="NCBI Taxonomy" id="1763456"/>
    <lineage>
        <taxon>Eukaryota</taxon>
        <taxon>Fungi</taxon>
        <taxon>Dikarya</taxon>
        <taxon>Ascomycota</taxon>
        <taxon>Pezizomycotina</taxon>
        <taxon>Leotiomycetes</taxon>
        <taxon>Helotiales</taxon>
        <taxon>Pezizellaceae</taxon>
        <taxon>Calycina</taxon>
    </lineage>
</organism>
<dbReference type="AlphaFoldDB" id="A0A9P8CH98"/>